<dbReference type="OrthoDB" id="9997050at2"/>
<accession>A0A329MXZ6</accession>
<proteinExistence type="predicted"/>
<protein>
    <submittedName>
        <fullName evidence="2">Uncharacterized protein</fullName>
    </submittedName>
</protein>
<dbReference type="RefSeq" id="WP_113029304.1">
    <property type="nucleotide sequence ID" value="NZ_QMFB01000001.1"/>
</dbReference>
<dbReference type="AlphaFoldDB" id="A0A329MXZ6"/>
<organism evidence="2 3">
    <name type="scientific">Paenibacillus contaminans</name>
    <dbReference type="NCBI Taxonomy" id="450362"/>
    <lineage>
        <taxon>Bacteria</taxon>
        <taxon>Bacillati</taxon>
        <taxon>Bacillota</taxon>
        <taxon>Bacilli</taxon>
        <taxon>Bacillales</taxon>
        <taxon>Paenibacillaceae</taxon>
        <taxon>Paenibacillus</taxon>
    </lineage>
</organism>
<comment type="caution">
    <text evidence="2">The sequence shown here is derived from an EMBL/GenBank/DDBJ whole genome shotgun (WGS) entry which is preliminary data.</text>
</comment>
<evidence type="ECO:0000256" key="1">
    <source>
        <dbReference type="SAM" id="Phobius"/>
    </source>
</evidence>
<gene>
    <name evidence="2" type="ORF">DQG23_03090</name>
</gene>
<sequence length="94" mass="10402">MGERVLVFLLTAAAALIAGMQDWKGASRKVRLVFVLIMLYAGYTGYGYIVDKTMPNLPDGVTFAFEKLAVRIDKVLKPQTIPDPSKHKEDSADE</sequence>
<dbReference type="EMBL" id="QMFB01000001">
    <property type="protein sequence ID" value="RAV23193.1"/>
    <property type="molecule type" value="Genomic_DNA"/>
</dbReference>
<keyword evidence="1" id="KW-1133">Transmembrane helix</keyword>
<dbReference type="Proteomes" id="UP000250369">
    <property type="component" value="Unassembled WGS sequence"/>
</dbReference>
<keyword evidence="1" id="KW-0812">Transmembrane</keyword>
<keyword evidence="3" id="KW-1185">Reference proteome</keyword>
<name>A0A329MXZ6_9BACL</name>
<evidence type="ECO:0000313" key="3">
    <source>
        <dbReference type="Proteomes" id="UP000250369"/>
    </source>
</evidence>
<keyword evidence="1" id="KW-0472">Membrane</keyword>
<evidence type="ECO:0000313" key="2">
    <source>
        <dbReference type="EMBL" id="RAV23193.1"/>
    </source>
</evidence>
<feature type="transmembrane region" description="Helical" evidence="1">
    <location>
        <begin position="30"/>
        <end position="49"/>
    </location>
</feature>
<reference evidence="2 3" key="1">
    <citation type="journal article" date="2009" name="Int. J. Syst. Evol. Microbiol.">
        <title>Paenibacillus contaminans sp. nov., isolated from a contaminated laboratory plate.</title>
        <authorList>
            <person name="Chou J.H."/>
            <person name="Lee J.H."/>
            <person name="Lin M.C."/>
            <person name="Chang P.S."/>
            <person name="Arun A.B."/>
            <person name="Young C.C."/>
            <person name="Chen W.M."/>
        </authorList>
    </citation>
    <scope>NUCLEOTIDE SEQUENCE [LARGE SCALE GENOMIC DNA]</scope>
    <source>
        <strain evidence="2 3">CKOBP-6</strain>
    </source>
</reference>